<accession>A0AA49GET5</accession>
<name>A0AA49GET5_9BACT</name>
<protein>
    <submittedName>
        <fullName evidence="1">DUF2141 domain-containing protein</fullName>
    </submittedName>
</protein>
<dbReference type="Proteomes" id="UP001244443">
    <property type="component" value="Chromosome"/>
</dbReference>
<dbReference type="InterPro" id="IPR018673">
    <property type="entry name" value="DUF2141"/>
</dbReference>
<dbReference type="AlphaFoldDB" id="A0AA49GET5"/>
<reference evidence="1" key="1">
    <citation type="submission" date="2023-08" db="EMBL/GenBank/DDBJ databases">
        <title>Comparative genomics and taxonomic characterization of three novel marine species of genus Marivirga.</title>
        <authorList>
            <person name="Muhammad N."/>
            <person name="Kim S.-G."/>
        </authorList>
    </citation>
    <scope>NUCLEOTIDE SEQUENCE [LARGE SCALE GENOMIC DNA]</scope>
    <source>
        <strain evidence="1">ABR2-2</strain>
    </source>
</reference>
<organism evidence="1 2">
    <name type="scientific">Marivirga arenosa</name>
    <dbReference type="NCBI Taxonomy" id="3059076"/>
    <lineage>
        <taxon>Bacteria</taxon>
        <taxon>Pseudomonadati</taxon>
        <taxon>Bacteroidota</taxon>
        <taxon>Cytophagia</taxon>
        <taxon>Cytophagales</taxon>
        <taxon>Marivirgaceae</taxon>
        <taxon>Marivirga</taxon>
    </lineage>
</organism>
<dbReference type="EMBL" id="CP129970">
    <property type="protein sequence ID" value="WKK85026.1"/>
    <property type="molecule type" value="Genomic_DNA"/>
</dbReference>
<proteinExistence type="predicted"/>
<dbReference type="RefSeq" id="WP_302101377.1">
    <property type="nucleotide sequence ID" value="NZ_CP129970.2"/>
</dbReference>
<gene>
    <name evidence="1" type="ORF">QYS48_23840</name>
</gene>
<sequence>MIINSFIPLLFALVSFHLDTQTQLEIEIGEFRNEKGHILLSVFDNAEDFPRNAENAVVNKKVKVNQKIHTISIDNLPEGDYAIVFLHDENGNEEMDTNFVGAPEEGYGASNDAVNMFSAPKYEEAKFTLGTEPLKIKMKIFY</sequence>
<evidence type="ECO:0000313" key="1">
    <source>
        <dbReference type="EMBL" id="WKK85026.1"/>
    </source>
</evidence>
<keyword evidence="2" id="KW-1185">Reference proteome</keyword>
<dbReference type="Pfam" id="PF09912">
    <property type="entry name" value="DUF2141"/>
    <property type="match status" value="1"/>
</dbReference>
<evidence type="ECO:0000313" key="2">
    <source>
        <dbReference type="Proteomes" id="UP001244443"/>
    </source>
</evidence>